<dbReference type="EMBL" id="KN847533">
    <property type="protein sequence ID" value="KIW07132.1"/>
    <property type="molecule type" value="Genomic_DNA"/>
</dbReference>
<evidence type="ECO:0000256" key="2">
    <source>
        <dbReference type="ARBA" id="ARBA00008130"/>
    </source>
</evidence>
<dbReference type="FunCoup" id="A0A0D1Z2G5">
    <property type="interactions" value="89"/>
</dbReference>
<protein>
    <recommendedName>
        <fullName evidence="14">Family A G protein-coupled receptor-like protein</fullName>
    </recommendedName>
</protein>
<comment type="subcellular location">
    <subcellularLocation>
        <location evidence="1">Membrane</location>
        <topology evidence="1">Multi-pass membrane protein</topology>
    </subcellularLocation>
</comment>
<evidence type="ECO:0000256" key="5">
    <source>
        <dbReference type="ARBA" id="ARBA00022692"/>
    </source>
</evidence>
<dbReference type="PANTHER" id="PTHR28286">
    <property type="match status" value="1"/>
</dbReference>
<dbReference type="STRING" id="253628.A0A0D1Z2G5"/>
<evidence type="ECO:0000256" key="6">
    <source>
        <dbReference type="ARBA" id="ARBA00022925"/>
    </source>
</evidence>
<keyword evidence="8" id="KW-0157">Chromophore</keyword>
<dbReference type="PRINTS" id="PR00251">
    <property type="entry name" value="BACTRLOPSIN"/>
</dbReference>
<evidence type="ECO:0000313" key="13">
    <source>
        <dbReference type="Proteomes" id="UP000053259"/>
    </source>
</evidence>
<keyword evidence="5 11" id="KW-0812">Transmembrane</keyword>
<dbReference type="OrthoDB" id="10261467at2759"/>
<feature type="transmembrane region" description="Helical" evidence="11">
    <location>
        <begin position="223"/>
        <end position="245"/>
    </location>
</feature>
<dbReference type="GO" id="GO:0007602">
    <property type="term" value="P:phototransduction"/>
    <property type="evidence" value="ECO:0007669"/>
    <property type="project" value="UniProtKB-KW"/>
</dbReference>
<dbReference type="InterPro" id="IPR018229">
    <property type="entry name" value="Rhodopsin_retinal_BS"/>
</dbReference>
<evidence type="ECO:0000256" key="4">
    <source>
        <dbReference type="ARBA" id="ARBA00022606"/>
    </source>
</evidence>
<dbReference type="GeneID" id="27309977"/>
<keyword evidence="10" id="KW-0675">Receptor</keyword>
<keyword evidence="13" id="KW-1185">Reference proteome</keyword>
<dbReference type="RefSeq" id="XP_016217001.1">
    <property type="nucleotide sequence ID" value="XM_016354985.1"/>
</dbReference>
<keyword evidence="6" id="KW-0681">Retinal protein</keyword>
<keyword evidence="9 11" id="KW-0472">Membrane</keyword>
<dbReference type="VEuPathDB" id="FungiDB:PV09_02004"/>
<dbReference type="GO" id="GO:0005216">
    <property type="term" value="F:monoatomic ion channel activity"/>
    <property type="evidence" value="ECO:0007669"/>
    <property type="project" value="InterPro"/>
</dbReference>
<evidence type="ECO:0008006" key="14">
    <source>
        <dbReference type="Google" id="ProtNLM"/>
    </source>
</evidence>
<accession>A0A0D1Z2G5</accession>
<dbReference type="PROSITE" id="PS00327">
    <property type="entry name" value="BACTERIAL_OPSIN_RET"/>
    <property type="match status" value="1"/>
</dbReference>
<feature type="transmembrane region" description="Helical" evidence="11">
    <location>
        <begin position="53"/>
        <end position="73"/>
    </location>
</feature>
<dbReference type="PROSITE" id="PS00950">
    <property type="entry name" value="BACTERIAL_OPSIN_1"/>
    <property type="match status" value="1"/>
</dbReference>
<comment type="similarity">
    <text evidence="2">Belongs to the archaeal/bacterial/fungal opsin family.</text>
</comment>
<name>A0A0D1Z2G5_9PEZI</name>
<evidence type="ECO:0000256" key="3">
    <source>
        <dbReference type="ARBA" id="ARBA00022543"/>
    </source>
</evidence>
<dbReference type="GO" id="GO:0005886">
    <property type="term" value="C:plasma membrane"/>
    <property type="evidence" value="ECO:0007669"/>
    <property type="project" value="TreeGrafter"/>
</dbReference>
<evidence type="ECO:0000256" key="1">
    <source>
        <dbReference type="ARBA" id="ARBA00004141"/>
    </source>
</evidence>
<feature type="transmembrane region" description="Helical" evidence="11">
    <location>
        <begin position="80"/>
        <end position="99"/>
    </location>
</feature>
<dbReference type="Pfam" id="PF01036">
    <property type="entry name" value="Bac_rhodopsin"/>
    <property type="match status" value="1"/>
</dbReference>
<dbReference type="SMART" id="SM01021">
    <property type="entry name" value="Bac_rhodopsin"/>
    <property type="match status" value="1"/>
</dbReference>
<feature type="transmembrane region" description="Helical" evidence="11">
    <location>
        <begin position="257"/>
        <end position="277"/>
    </location>
</feature>
<evidence type="ECO:0000313" key="12">
    <source>
        <dbReference type="EMBL" id="KIW07132.1"/>
    </source>
</evidence>
<gene>
    <name evidence="12" type="ORF">PV09_02004</name>
</gene>
<evidence type="ECO:0000256" key="11">
    <source>
        <dbReference type="SAM" id="Phobius"/>
    </source>
</evidence>
<dbReference type="FunFam" id="1.20.1070.10:FF:000160">
    <property type="entry name" value="Related to Opsin-1"/>
    <property type="match status" value="1"/>
</dbReference>
<evidence type="ECO:0000256" key="9">
    <source>
        <dbReference type="ARBA" id="ARBA00023136"/>
    </source>
</evidence>
<dbReference type="Gene3D" id="1.20.1070.10">
    <property type="entry name" value="Rhodopsin 7-helix transmembrane proteins"/>
    <property type="match status" value="1"/>
</dbReference>
<dbReference type="GO" id="GO:0005783">
    <property type="term" value="C:endoplasmic reticulum"/>
    <property type="evidence" value="ECO:0007669"/>
    <property type="project" value="TreeGrafter"/>
</dbReference>
<organism evidence="12 13">
    <name type="scientific">Verruconis gallopava</name>
    <dbReference type="NCBI Taxonomy" id="253628"/>
    <lineage>
        <taxon>Eukaryota</taxon>
        <taxon>Fungi</taxon>
        <taxon>Dikarya</taxon>
        <taxon>Ascomycota</taxon>
        <taxon>Pezizomycotina</taxon>
        <taxon>Dothideomycetes</taxon>
        <taxon>Pleosporomycetidae</taxon>
        <taxon>Venturiales</taxon>
        <taxon>Sympoventuriaceae</taxon>
        <taxon>Verruconis</taxon>
    </lineage>
</organism>
<dbReference type="AlphaFoldDB" id="A0A0D1Z2G5"/>
<dbReference type="CDD" id="cd15028">
    <property type="entry name" value="7tm_Opsin-1_euk"/>
    <property type="match status" value="1"/>
</dbReference>
<sequence>MIDPVEALMKTSTILPTIPSTKITATASATAFPTVIPDPPVYEKATAAGFRTLWVVFVVMVLSSVAFAAMAWTIPLSRRLFHTITTLITVIAAISYFGMATGHGVNYQHIHHVEHHKHVPNTHKEIFRQVFWARYVDWCLTTPLLLLDLFFLAGASGGHIIMAIAADIIMVLTGLFAAYGSTHNAQRWGWYAIACIAFLVVIWHLVVNGGANARARSANLGKFYGAISAYTILIWVVYPIIWGVADGARLLSVNQEIIAYAVLDILAKPVFGAWLLLTHSRMADAGFELGGFWTFGLHSEGRLRLEEDEGA</sequence>
<dbReference type="GO" id="GO:0009881">
    <property type="term" value="F:photoreceptor activity"/>
    <property type="evidence" value="ECO:0007669"/>
    <property type="project" value="UniProtKB-KW"/>
</dbReference>
<dbReference type="Proteomes" id="UP000053259">
    <property type="component" value="Unassembled WGS sequence"/>
</dbReference>
<keyword evidence="3" id="KW-0600">Photoreceptor protein</keyword>
<evidence type="ECO:0000256" key="8">
    <source>
        <dbReference type="ARBA" id="ARBA00022991"/>
    </source>
</evidence>
<keyword evidence="7 11" id="KW-1133">Transmembrane helix</keyword>
<dbReference type="PANTHER" id="PTHR28286:SF2">
    <property type="entry name" value="BACTERIORHODOPSIN _OPSIN, NOPA (EUROFUNG)"/>
    <property type="match status" value="1"/>
</dbReference>
<dbReference type="HOGENOM" id="CLU_054785_0_0_1"/>
<evidence type="ECO:0000256" key="10">
    <source>
        <dbReference type="ARBA" id="ARBA00023170"/>
    </source>
</evidence>
<proteinExistence type="inferred from homology"/>
<reference evidence="12 13" key="1">
    <citation type="submission" date="2015-01" db="EMBL/GenBank/DDBJ databases">
        <title>The Genome Sequence of Ochroconis gallopava CBS43764.</title>
        <authorList>
            <consortium name="The Broad Institute Genomics Platform"/>
            <person name="Cuomo C."/>
            <person name="de Hoog S."/>
            <person name="Gorbushina A."/>
            <person name="Stielow B."/>
            <person name="Teixiera M."/>
            <person name="Abouelleil A."/>
            <person name="Chapman S.B."/>
            <person name="Priest M."/>
            <person name="Young S.K."/>
            <person name="Wortman J."/>
            <person name="Nusbaum C."/>
            <person name="Birren B."/>
        </authorList>
    </citation>
    <scope>NUCLEOTIDE SEQUENCE [LARGE SCALE GENOMIC DNA]</scope>
    <source>
        <strain evidence="12 13">CBS 43764</strain>
    </source>
</reference>
<dbReference type="InParanoid" id="A0A0D1Z2G5"/>
<dbReference type="SUPFAM" id="SSF81321">
    <property type="entry name" value="Family A G protein-coupled receptor-like"/>
    <property type="match status" value="1"/>
</dbReference>
<keyword evidence="4" id="KW-0716">Sensory transduction</keyword>
<evidence type="ECO:0000256" key="7">
    <source>
        <dbReference type="ARBA" id="ARBA00022989"/>
    </source>
</evidence>
<feature type="transmembrane region" description="Helical" evidence="11">
    <location>
        <begin position="188"/>
        <end position="211"/>
    </location>
</feature>
<dbReference type="InterPro" id="IPR001425">
    <property type="entry name" value="Arc/bac/fun_rhodopsins"/>
</dbReference>